<sequence>MALASASSSQAIISSANACSFTASNRGWQFQSVRRPSSKLFTVRASSSDVDSDCNTEECAPEKEVGKISMEWKAEEKTKVVGTFPPRTRGGRQYTGYVEKDTAGQTNIYPVEPTVYVAESAISSGAPGSSSSGAENTAAISGGLALIAIAAASSILLQVNKNAPPPQVQTAQYNGPSLTYYINKYKPPEVVQAAAAPPEPESATPPVQTESAATETDSAASEAPQVEVKSEESSTAAENSAS</sequence>
<dbReference type="EMBL" id="OZ034820">
    <property type="protein sequence ID" value="CAL1400011.1"/>
    <property type="molecule type" value="Genomic_DNA"/>
</dbReference>
<dbReference type="PANTHER" id="PTHR35753:SF2">
    <property type="entry name" value="PROTEIN MAINTENANCE OF PSII UNDER HIGH LIGHT 1"/>
    <property type="match status" value="1"/>
</dbReference>
<feature type="region of interest" description="Disordered" evidence="1">
    <location>
        <begin position="191"/>
        <end position="242"/>
    </location>
</feature>
<proteinExistence type="predicted"/>
<evidence type="ECO:0000256" key="1">
    <source>
        <dbReference type="SAM" id="MobiDB-lite"/>
    </source>
</evidence>
<dbReference type="AlphaFoldDB" id="A0AAV2FNP5"/>
<dbReference type="InterPro" id="IPR038936">
    <property type="entry name" value="MPH1"/>
</dbReference>
<feature type="compositionally biased region" description="Low complexity" evidence="1">
    <location>
        <begin position="191"/>
        <end position="223"/>
    </location>
</feature>
<keyword evidence="3" id="KW-1185">Reference proteome</keyword>
<dbReference type="Proteomes" id="UP001497516">
    <property type="component" value="Chromosome 7"/>
</dbReference>
<organism evidence="2 3">
    <name type="scientific">Linum trigynum</name>
    <dbReference type="NCBI Taxonomy" id="586398"/>
    <lineage>
        <taxon>Eukaryota</taxon>
        <taxon>Viridiplantae</taxon>
        <taxon>Streptophyta</taxon>
        <taxon>Embryophyta</taxon>
        <taxon>Tracheophyta</taxon>
        <taxon>Spermatophyta</taxon>
        <taxon>Magnoliopsida</taxon>
        <taxon>eudicotyledons</taxon>
        <taxon>Gunneridae</taxon>
        <taxon>Pentapetalae</taxon>
        <taxon>rosids</taxon>
        <taxon>fabids</taxon>
        <taxon>Malpighiales</taxon>
        <taxon>Linaceae</taxon>
        <taxon>Linum</taxon>
    </lineage>
</organism>
<gene>
    <name evidence="2" type="ORF">LTRI10_LOCUS40165</name>
</gene>
<name>A0AAV2FNP5_9ROSI</name>
<dbReference type="GO" id="GO:0061635">
    <property type="term" value="P:regulation of protein complex stability"/>
    <property type="evidence" value="ECO:0007669"/>
    <property type="project" value="InterPro"/>
</dbReference>
<accession>A0AAV2FNP5</accession>
<dbReference type="PANTHER" id="PTHR35753">
    <property type="entry name" value="PROTEIN MAINTENANCE OF PSII UNDER HIGH LIGHT 1"/>
    <property type="match status" value="1"/>
</dbReference>
<reference evidence="2 3" key="1">
    <citation type="submission" date="2024-04" db="EMBL/GenBank/DDBJ databases">
        <authorList>
            <person name="Fracassetti M."/>
        </authorList>
    </citation>
    <scope>NUCLEOTIDE SEQUENCE [LARGE SCALE GENOMIC DNA]</scope>
</reference>
<evidence type="ECO:0000313" key="3">
    <source>
        <dbReference type="Proteomes" id="UP001497516"/>
    </source>
</evidence>
<dbReference type="GO" id="GO:0009535">
    <property type="term" value="C:chloroplast thylakoid membrane"/>
    <property type="evidence" value="ECO:0007669"/>
    <property type="project" value="InterPro"/>
</dbReference>
<evidence type="ECO:0000313" key="2">
    <source>
        <dbReference type="EMBL" id="CAL1400011.1"/>
    </source>
</evidence>
<feature type="compositionally biased region" description="Low complexity" evidence="1">
    <location>
        <begin position="233"/>
        <end position="242"/>
    </location>
</feature>
<protein>
    <submittedName>
        <fullName evidence="2">Uncharacterized protein</fullName>
    </submittedName>
</protein>